<dbReference type="PANTHER" id="PTHR36836:SF1">
    <property type="entry name" value="COLANIC ACID BIOSYNTHESIS PROTEIN WCAK"/>
    <property type="match status" value="1"/>
</dbReference>
<proteinExistence type="predicted"/>
<reference evidence="2 3" key="1">
    <citation type="submission" date="2016-10" db="EMBL/GenBank/DDBJ databases">
        <authorList>
            <person name="de Groot N.N."/>
        </authorList>
    </citation>
    <scope>NUCLEOTIDE SEQUENCE [LARGE SCALE GENOMIC DNA]</scope>
    <source>
        <strain evidence="2 3">DSM 1736</strain>
    </source>
</reference>
<evidence type="ECO:0000259" key="1">
    <source>
        <dbReference type="Pfam" id="PF04230"/>
    </source>
</evidence>
<dbReference type="Proteomes" id="UP000214880">
    <property type="component" value="Unassembled WGS sequence"/>
</dbReference>
<sequence length="368" mass="40580">MSEIVISGYYGFANAGDEAMLAAMIEVLTDLDAGVNITVISGNPAETRQKHGVAAVYRLNYPEITRVLAKCDLLISGGGSLLQDVTSNRSLYYYLSIMLLAKQLGKPVMLYAQGIGPVCGSLAKGAMRYIGNMVDLITVRDEGSRDELKRLQVTKPRIYVTADPVLAIHPVDKQIGRAILRKHDCEGASPLVGIAAREWKDWSHYKQVLAQAADRIAAEFGARIVYLPMQFPEDAAVARKIARRSRQPAALLNEEYTTSELLSLVGNLDMLISIRLHALIFAGVMHVPMIGISYDPKIDRFLESVGDCRVGTLKSVTADRLLTKVRQLWPTINGARQLQDERLNALREKAFYNAELAIELIAAGKKQR</sequence>
<gene>
    <name evidence="2" type="ORF">SAMN04488502_108131</name>
</gene>
<dbReference type="EMBL" id="FNHB01000008">
    <property type="protein sequence ID" value="SDM89640.1"/>
    <property type="molecule type" value="Genomic_DNA"/>
</dbReference>
<dbReference type="InterPro" id="IPR007345">
    <property type="entry name" value="Polysacch_pyruvyl_Trfase"/>
</dbReference>
<evidence type="ECO:0000313" key="3">
    <source>
        <dbReference type="Proteomes" id="UP000214880"/>
    </source>
</evidence>
<dbReference type="GO" id="GO:0016740">
    <property type="term" value="F:transferase activity"/>
    <property type="evidence" value="ECO:0007669"/>
    <property type="project" value="UniProtKB-KW"/>
</dbReference>
<accession>A0A1G9WYW7</accession>
<dbReference type="InterPro" id="IPR019896">
    <property type="entry name" value="Polysacch_pyruvyl_Trfase_CsaB"/>
</dbReference>
<evidence type="ECO:0000313" key="2">
    <source>
        <dbReference type="EMBL" id="SDM89640.1"/>
    </source>
</evidence>
<dbReference type="RefSeq" id="WP_092074351.1">
    <property type="nucleotide sequence ID" value="NZ_FNHB01000008.1"/>
</dbReference>
<dbReference type="STRING" id="146817.SAMN04488502_108131"/>
<dbReference type="SUPFAM" id="SSF53756">
    <property type="entry name" value="UDP-Glycosyltransferase/glycogen phosphorylase"/>
    <property type="match status" value="1"/>
</dbReference>
<dbReference type="AlphaFoldDB" id="A0A1G9WYW7"/>
<dbReference type="Gene3D" id="3.40.50.2000">
    <property type="entry name" value="Glycogen Phosphorylase B"/>
    <property type="match status" value="1"/>
</dbReference>
<feature type="domain" description="Polysaccharide pyruvyl transferase" evidence="1">
    <location>
        <begin position="14"/>
        <end position="296"/>
    </location>
</feature>
<name>A0A1G9WYW7_9FIRM</name>
<organism evidence="2 3">
    <name type="scientific">Dendrosporobacter quercicolus</name>
    <dbReference type="NCBI Taxonomy" id="146817"/>
    <lineage>
        <taxon>Bacteria</taxon>
        <taxon>Bacillati</taxon>
        <taxon>Bacillota</taxon>
        <taxon>Negativicutes</taxon>
        <taxon>Selenomonadales</taxon>
        <taxon>Sporomusaceae</taxon>
        <taxon>Dendrosporobacter</taxon>
    </lineage>
</organism>
<protein>
    <submittedName>
        <fullName evidence="2">Polysaccharide pyruvyl transferase CsaB</fullName>
    </submittedName>
</protein>
<dbReference type="NCBIfam" id="TIGR03609">
    <property type="entry name" value="S_layer_CsaB"/>
    <property type="match status" value="1"/>
</dbReference>
<dbReference type="OrthoDB" id="3199616at2"/>
<dbReference type="PANTHER" id="PTHR36836">
    <property type="entry name" value="COLANIC ACID BIOSYNTHESIS PROTEIN WCAK"/>
    <property type="match status" value="1"/>
</dbReference>
<keyword evidence="2" id="KW-0808">Transferase</keyword>
<keyword evidence="3" id="KW-1185">Reference proteome</keyword>
<dbReference type="Pfam" id="PF04230">
    <property type="entry name" value="PS_pyruv_trans"/>
    <property type="match status" value="1"/>
</dbReference>